<dbReference type="GO" id="GO:0006508">
    <property type="term" value="P:proteolysis"/>
    <property type="evidence" value="ECO:0007669"/>
    <property type="project" value="InterPro"/>
</dbReference>
<dbReference type="Gene3D" id="3.90.226.10">
    <property type="entry name" value="2-enoyl-CoA Hydratase, Chain A, domain 1"/>
    <property type="match status" value="1"/>
</dbReference>
<evidence type="ECO:0000313" key="3">
    <source>
        <dbReference type="EMBL" id="PJJ79696.1"/>
    </source>
</evidence>
<dbReference type="GO" id="GO:0008236">
    <property type="term" value="F:serine-type peptidase activity"/>
    <property type="evidence" value="ECO:0007669"/>
    <property type="project" value="InterPro"/>
</dbReference>
<dbReference type="OrthoDB" id="5480566at2"/>
<feature type="domain" description="Tail specific protease" evidence="2">
    <location>
        <begin position="235"/>
        <end position="444"/>
    </location>
</feature>
<comment type="caution">
    <text evidence="3">The sequence shown here is derived from an EMBL/GenBank/DDBJ whole genome shotgun (WGS) entry which is preliminary data.</text>
</comment>
<keyword evidence="4" id="KW-1185">Reference proteome</keyword>
<dbReference type="RefSeq" id="WP_100342014.1">
    <property type="nucleotide sequence ID" value="NZ_PGFJ01000002.1"/>
</dbReference>
<evidence type="ECO:0000256" key="1">
    <source>
        <dbReference type="SAM" id="SignalP"/>
    </source>
</evidence>
<feature type="chain" id="PRO_5014179052" evidence="1">
    <location>
        <begin position="22"/>
        <end position="471"/>
    </location>
</feature>
<keyword evidence="1" id="KW-0732">Signal</keyword>
<dbReference type="SUPFAM" id="SSF52096">
    <property type="entry name" value="ClpP/crotonase"/>
    <property type="match status" value="1"/>
</dbReference>
<proteinExistence type="predicted"/>
<protein>
    <submittedName>
        <fullName evidence="3">Peptidase S41-like protein</fullName>
    </submittedName>
</protein>
<gene>
    <name evidence="3" type="ORF">CLV57_2833</name>
</gene>
<dbReference type="Proteomes" id="UP000242687">
    <property type="component" value="Unassembled WGS sequence"/>
</dbReference>
<feature type="signal peptide" evidence="1">
    <location>
        <begin position="1"/>
        <end position="21"/>
    </location>
</feature>
<dbReference type="InterPro" id="IPR029045">
    <property type="entry name" value="ClpP/crotonase-like_dom_sf"/>
</dbReference>
<dbReference type="PANTHER" id="PTHR32060:SF22">
    <property type="entry name" value="CARBOXYL-TERMINAL-PROCESSING PEPTIDASE 3, CHLOROPLASTIC"/>
    <property type="match status" value="1"/>
</dbReference>
<name>A0A2H9VMZ8_9SPHI</name>
<dbReference type="SMART" id="SM00245">
    <property type="entry name" value="TSPc"/>
    <property type="match status" value="1"/>
</dbReference>
<dbReference type="InterPro" id="IPR005151">
    <property type="entry name" value="Tail-specific_protease"/>
</dbReference>
<dbReference type="PANTHER" id="PTHR32060">
    <property type="entry name" value="TAIL-SPECIFIC PROTEASE"/>
    <property type="match status" value="1"/>
</dbReference>
<dbReference type="AlphaFoldDB" id="A0A2H9VMZ8"/>
<evidence type="ECO:0000313" key="4">
    <source>
        <dbReference type="Proteomes" id="UP000242687"/>
    </source>
</evidence>
<evidence type="ECO:0000259" key="2">
    <source>
        <dbReference type="SMART" id="SM00245"/>
    </source>
</evidence>
<organism evidence="3 4">
    <name type="scientific">Mucilaginibacter auburnensis</name>
    <dbReference type="NCBI Taxonomy" id="1457233"/>
    <lineage>
        <taxon>Bacteria</taxon>
        <taxon>Pseudomonadati</taxon>
        <taxon>Bacteroidota</taxon>
        <taxon>Sphingobacteriia</taxon>
        <taxon>Sphingobacteriales</taxon>
        <taxon>Sphingobacteriaceae</taxon>
        <taxon>Mucilaginibacter</taxon>
    </lineage>
</organism>
<dbReference type="EMBL" id="PGFJ01000002">
    <property type="protein sequence ID" value="PJJ79696.1"/>
    <property type="molecule type" value="Genomic_DNA"/>
</dbReference>
<dbReference type="GO" id="GO:0004175">
    <property type="term" value="F:endopeptidase activity"/>
    <property type="evidence" value="ECO:0007669"/>
    <property type="project" value="TreeGrafter"/>
</dbReference>
<reference evidence="3 4" key="1">
    <citation type="submission" date="2017-11" db="EMBL/GenBank/DDBJ databases">
        <title>Genomic Encyclopedia of Archaeal and Bacterial Type Strains, Phase II (KMG-II): From Individual Species to Whole Genera.</title>
        <authorList>
            <person name="Goeker M."/>
        </authorList>
    </citation>
    <scope>NUCLEOTIDE SEQUENCE [LARGE SCALE GENOMIC DNA]</scope>
    <source>
        <strain evidence="3 4">DSM 28175</strain>
    </source>
</reference>
<accession>A0A2H9VMZ8</accession>
<dbReference type="Pfam" id="PF03572">
    <property type="entry name" value="Peptidase_S41"/>
    <property type="match status" value="1"/>
</dbReference>
<sequence length="471" mass="51571">MKYWALSIFVFLTCFSGQLQAQLHCPSYDKINSVKDARADIDFIRNSLEKEHPNLYRYISKQAFDNKIDSLKSSLKRPVTNIALRLGIASVLSSIGDGHLSIRINLSNTEVEAAKAAAINIYPIEQFKYRVLQGRLYITGASETNVVIPSGAEVLSINGIAAAKMLADFFSVIPSDGYNQTFKSQALNMGLIPDLFTQLYGLKKNILFKVKFNDTERLVEVKALPRKTPPQPIGEVTSDFKLLPNGTGYLKIGSFPRMPFDGMPGQIQSGVMGDLLSPYASVFWRLSNTRTTSLILDLRNNHGGDFIAVTNLFSYLISRPSLFAKVDNNVLNDKTKTPDERVKYGSAIPVTPQSANFRGKLFVLVNGCTFSAASLLAANLQGLGNAVIIGEETGGGRNALMGGLTKDVTTPHSGMILQLRTVQMESPVPDNTEGRGVMPDIAISYSINEYLSGVDKELERAKSEIAKQAVK</sequence>